<evidence type="ECO:0000313" key="6">
    <source>
        <dbReference type="Proteomes" id="UP001139031"/>
    </source>
</evidence>
<dbReference type="PROSITE" id="PS51898">
    <property type="entry name" value="TYR_RECOMBINASE"/>
    <property type="match status" value="1"/>
</dbReference>
<proteinExistence type="predicted"/>
<dbReference type="SUPFAM" id="SSF56349">
    <property type="entry name" value="DNA breaking-rejoining enzymes"/>
    <property type="match status" value="1"/>
</dbReference>
<dbReference type="Pfam" id="PF00589">
    <property type="entry name" value="Phage_integrase"/>
    <property type="match status" value="1"/>
</dbReference>
<gene>
    <name evidence="5" type="ORF">K7C98_10395</name>
</gene>
<feature type="domain" description="Tyr recombinase" evidence="4">
    <location>
        <begin position="202"/>
        <end position="396"/>
    </location>
</feature>
<dbReference type="InterPro" id="IPR010998">
    <property type="entry name" value="Integrase_recombinase_N"/>
</dbReference>
<keyword evidence="6" id="KW-1185">Reference proteome</keyword>
<dbReference type="PANTHER" id="PTHR30349:SF94">
    <property type="entry name" value="INTEGRASE_RECOMBINASE HI_1414-RELATED"/>
    <property type="match status" value="1"/>
</dbReference>
<dbReference type="InterPro" id="IPR013762">
    <property type="entry name" value="Integrase-like_cat_sf"/>
</dbReference>
<dbReference type="PANTHER" id="PTHR30349">
    <property type="entry name" value="PHAGE INTEGRASE-RELATED"/>
    <property type="match status" value="1"/>
</dbReference>
<evidence type="ECO:0000256" key="3">
    <source>
        <dbReference type="SAM" id="MobiDB-lite"/>
    </source>
</evidence>
<sequence length="425" mass="48235">MTITLRPYHRDKTRIQVDIMIAHPATDEPIRTRPVAPKGMDEAAARVWAEKKVQEINRKLFREASKAEEQHKQAVATDNKSTNSKKCHKKAAPKPDESCPTLAELWDRYYTEVLSDREQTRRTTAVCYEKVWRSIEARVGKIRCDAWTKDDSKRLAAQFADASPRHANRVNTVVSNLFKIAIEDEHIEDPPRFIRRKVKKTLKPAAHNRDDLELLLAAARELDIETGESMEVILLLGVDAGLRPGEVAGLRWSDVDWNANHVLIQNQRPMPMPEDEEYPVKYDEVGRLTMTTRLRKAIERRHARGDAKRYVCVTASGDALHTHTVSDRVYRIHERAGLPLKKRGHFLRLCAASRVAHHPKAGVADAQGLLRHKNMTTTEIYLQEIRGTDTSRRAAAILNLVEEEETGTALAPAGTEPQFSRSLPN</sequence>
<feature type="compositionally biased region" description="Basic residues" evidence="3">
    <location>
        <begin position="83"/>
        <end position="92"/>
    </location>
</feature>
<reference evidence="5" key="1">
    <citation type="submission" date="2021-08" db="EMBL/GenBank/DDBJ databases">
        <authorList>
            <person name="Stevens D.C."/>
        </authorList>
    </citation>
    <scope>NUCLEOTIDE SEQUENCE</scope>
    <source>
        <strain evidence="5">DSM 53165</strain>
    </source>
</reference>
<organism evidence="5 6">
    <name type="scientific">Nannocystis pusilla</name>
    <dbReference type="NCBI Taxonomy" id="889268"/>
    <lineage>
        <taxon>Bacteria</taxon>
        <taxon>Pseudomonadati</taxon>
        <taxon>Myxococcota</taxon>
        <taxon>Polyangia</taxon>
        <taxon>Nannocystales</taxon>
        <taxon>Nannocystaceae</taxon>
        <taxon>Nannocystis</taxon>
    </lineage>
</organism>
<evidence type="ECO:0000313" key="5">
    <source>
        <dbReference type="EMBL" id="MBZ5709671.1"/>
    </source>
</evidence>
<dbReference type="InterPro" id="IPR011010">
    <property type="entry name" value="DNA_brk_join_enz"/>
</dbReference>
<feature type="region of interest" description="Disordered" evidence="3">
    <location>
        <begin position="65"/>
        <end position="96"/>
    </location>
</feature>
<dbReference type="EMBL" id="JAIRAU010000008">
    <property type="protein sequence ID" value="MBZ5709671.1"/>
    <property type="molecule type" value="Genomic_DNA"/>
</dbReference>
<evidence type="ECO:0000256" key="2">
    <source>
        <dbReference type="ARBA" id="ARBA00023172"/>
    </source>
</evidence>
<name>A0ABS7TN68_9BACT</name>
<keyword evidence="1" id="KW-0238">DNA-binding</keyword>
<protein>
    <submittedName>
        <fullName evidence="5">Site-specific integrase</fullName>
    </submittedName>
</protein>
<dbReference type="Proteomes" id="UP001139031">
    <property type="component" value="Unassembled WGS sequence"/>
</dbReference>
<dbReference type="InterPro" id="IPR050090">
    <property type="entry name" value="Tyrosine_recombinase_XerCD"/>
</dbReference>
<accession>A0ABS7TN68</accession>
<dbReference type="RefSeq" id="WP_224191586.1">
    <property type="nucleotide sequence ID" value="NZ_JAIRAU010000008.1"/>
</dbReference>
<dbReference type="CDD" id="cd00397">
    <property type="entry name" value="DNA_BRE_C"/>
    <property type="match status" value="1"/>
</dbReference>
<comment type="caution">
    <text evidence="5">The sequence shown here is derived from an EMBL/GenBank/DDBJ whole genome shotgun (WGS) entry which is preliminary data.</text>
</comment>
<evidence type="ECO:0000259" key="4">
    <source>
        <dbReference type="PROSITE" id="PS51898"/>
    </source>
</evidence>
<evidence type="ECO:0000256" key="1">
    <source>
        <dbReference type="ARBA" id="ARBA00023125"/>
    </source>
</evidence>
<feature type="region of interest" description="Disordered" evidence="3">
    <location>
        <begin position="406"/>
        <end position="425"/>
    </location>
</feature>
<dbReference type="Gene3D" id="1.10.150.130">
    <property type="match status" value="1"/>
</dbReference>
<keyword evidence="2" id="KW-0233">DNA recombination</keyword>
<dbReference type="InterPro" id="IPR002104">
    <property type="entry name" value="Integrase_catalytic"/>
</dbReference>
<dbReference type="Gene3D" id="1.10.443.10">
    <property type="entry name" value="Intergrase catalytic core"/>
    <property type="match status" value="1"/>
</dbReference>